<sequence>MYLVRLWSARPRLATRLLFLSPKPSQPPVYDKDLPDLPCIDNIERISRLALDIPAFEQVFTELGLAFPIQQALLVDIHLLLFLHNIIGESTRKSKQYQETLLIIADSLQHILDTSKELQPQLSLQLPLQLASAKLEIEKNLEITMNAVNTFVLKEASEDKLEDASDIYQRSHRQFRALVINNVQTTPGFSSSTANVPGASNQSGYSTRHPTPGSATPNTSYFNGSQGTTFLGTQSFCVGSSMNLHATNSNIYINAIA</sequence>
<gene>
    <name evidence="2" type="ORF">CPB83DRAFT_202077</name>
</gene>
<evidence type="ECO:0000313" key="3">
    <source>
        <dbReference type="Proteomes" id="UP000807306"/>
    </source>
</evidence>
<dbReference type="AlphaFoldDB" id="A0A9P6E329"/>
<name>A0A9P6E329_9AGAR</name>
<reference evidence="2" key="1">
    <citation type="submission" date="2020-11" db="EMBL/GenBank/DDBJ databases">
        <authorList>
            <consortium name="DOE Joint Genome Institute"/>
            <person name="Ahrendt S."/>
            <person name="Riley R."/>
            <person name="Andreopoulos W."/>
            <person name="Labutti K."/>
            <person name="Pangilinan J."/>
            <person name="Ruiz-Duenas F.J."/>
            <person name="Barrasa J.M."/>
            <person name="Sanchez-Garcia M."/>
            <person name="Camarero S."/>
            <person name="Miyauchi S."/>
            <person name="Serrano A."/>
            <person name="Linde D."/>
            <person name="Babiker R."/>
            <person name="Drula E."/>
            <person name="Ayuso-Fernandez I."/>
            <person name="Pacheco R."/>
            <person name="Padilla G."/>
            <person name="Ferreira P."/>
            <person name="Barriuso J."/>
            <person name="Kellner H."/>
            <person name="Castanera R."/>
            <person name="Alfaro M."/>
            <person name="Ramirez L."/>
            <person name="Pisabarro A.G."/>
            <person name="Kuo A."/>
            <person name="Tritt A."/>
            <person name="Lipzen A."/>
            <person name="He G."/>
            <person name="Yan M."/>
            <person name="Ng V."/>
            <person name="Cullen D."/>
            <person name="Martin F."/>
            <person name="Rosso M.-N."/>
            <person name="Henrissat B."/>
            <person name="Hibbett D."/>
            <person name="Martinez A.T."/>
            <person name="Grigoriev I.V."/>
        </authorList>
    </citation>
    <scope>NUCLEOTIDE SEQUENCE</scope>
    <source>
        <strain evidence="2">CBS 506.95</strain>
    </source>
</reference>
<dbReference type="EMBL" id="MU158016">
    <property type="protein sequence ID" value="KAF9521608.1"/>
    <property type="molecule type" value="Genomic_DNA"/>
</dbReference>
<keyword evidence="3" id="KW-1185">Reference proteome</keyword>
<feature type="region of interest" description="Disordered" evidence="1">
    <location>
        <begin position="189"/>
        <end position="221"/>
    </location>
</feature>
<protein>
    <submittedName>
        <fullName evidence="2">Uncharacterized protein</fullName>
    </submittedName>
</protein>
<evidence type="ECO:0000313" key="2">
    <source>
        <dbReference type="EMBL" id="KAF9521608.1"/>
    </source>
</evidence>
<proteinExistence type="predicted"/>
<evidence type="ECO:0000256" key="1">
    <source>
        <dbReference type="SAM" id="MobiDB-lite"/>
    </source>
</evidence>
<dbReference type="Proteomes" id="UP000807306">
    <property type="component" value="Unassembled WGS sequence"/>
</dbReference>
<organism evidence="2 3">
    <name type="scientific">Crepidotus variabilis</name>
    <dbReference type="NCBI Taxonomy" id="179855"/>
    <lineage>
        <taxon>Eukaryota</taxon>
        <taxon>Fungi</taxon>
        <taxon>Dikarya</taxon>
        <taxon>Basidiomycota</taxon>
        <taxon>Agaricomycotina</taxon>
        <taxon>Agaricomycetes</taxon>
        <taxon>Agaricomycetidae</taxon>
        <taxon>Agaricales</taxon>
        <taxon>Agaricineae</taxon>
        <taxon>Crepidotaceae</taxon>
        <taxon>Crepidotus</taxon>
    </lineage>
</organism>
<comment type="caution">
    <text evidence="2">The sequence shown here is derived from an EMBL/GenBank/DDBJ whole genome shotgun (WGS) entry which is preliminary data.</text>
</comment>
<accession>A0A9P6E329</accession>